<evidence type="ECO:0000313" key="6">
    <source>
        <dbReference type="Proteomes" id="UP000241890"/>
    </source>
</evidence>
<dbReference type="EMBL" id="BEYU01000013">
    <property type="protein sequence ID" value="GBG25578.1"/>
    <property type="molecule type" value="Genomic_DNA"/>
</dbReference>
<dbReference type="Proteomes" id="UP000241890">
    <property type="component" value="Unassembled WGS sequence"/>
</dbReference>
<feature type="region of interest" description="Disordered" evidence="4">
    <location>
        <begin position="159"/>
        <end position="190"/>
    </location>
</feature>
<proteinExistence type="predicted"/>
<dbReference type="GO" id="GO:0000976">
    <property type="term" value="F:transcription cis-regulatory region binding"/>
    <property type="evidence" value="ECO:0007669"/>
    <property type="project" value="TreeGrafter"/>
</dbReference>
<evidence type="ECO:0000256" key="4">
    <source>
        <dbReference type="SAM" id="MobiDB-lite"/>
    </source>
</evidence>
<dbReference type="InterPro" id="IPR039739">
    <property type="entry name" value="MAG2/RNF10"/>
</dbReference>
<accession>A0A2R5G706</accession>
<keyword evidence="6" id="KW-1185">Reference proteome</keyword>
<feature type="compositionally biased region" description="Low complexity" evidence="4">
    <location>
        <begin position="159"/>
        <end position="175"/>
    </location>
</feature>
<dbReference type="OrthoDB" id="302966at2759"/>
<feature type="compositionally biased region" description="Polar residues" evidence="4">
    <location>
        <begin position="438"/>
        <end position="449"/>
    </location>
</feature>
<gene>
    <name evidence="5" type="ORF">FCC1311_017972</name>
</gene>
<keyword evidence="3" id="KW-0175">Coiled coil</keyword>
<comment type="subcellular location">
    <subcellularLocation>
        <location evidence="1">Cytoplasm</location>
    </subcellularLocation>
</comment>
<comment type="caution">
    <text evidence="5">The sequence shown here is derived from an EMBL/GenBank/DDBJ whole genome shotgun (WGS) entry which is preliminary data.</text>
</comment>
<dbReference type="AlphaFoldDB" id="A0A2R5G706"/>
<feature type="coiled-coil region" evidence="3">
    <location>
        <begin position="292"/>
        <end position="355"/>
    </location>
</feature>
<protein>
    <submittedName>
        <fullName evidence="5">RING finger protein 10</fullName>
    </submittedName>
</protein>
<evidence type="ECO:0000256" key="1">
    <source>
        <dbReference type="ARBA" id="ARBA00004496"/>
    </source>
</evidence>
<reference evidence="5 6" key="1">
    <citation type="submission" date="2017-12" db="EMBL/GenBank/DDBJ databases">
        <title>Sequencing, de novo assembly and annotation of complete genome of a new Thraustochytrid species, strain FCC1311.</title>
        <authorList>
            <person name="Sedici K."/>
            <person name="Godart F."/>
            <person name="Aiese Cigliano R."/>
            <person name="Sanseverino W."/>
            <person name="Barakat M."/>
            <person name="Ortet P."/>
            <person name="Marechal E."/>
            <person name="Cagnac O."/>
            <person name="Amato A."/>
        </authorList>
    </citation>
    <scope>NUCLEOTIDE SEQUENCE [LARGE SCALE GENOMIC DNA]</scope>
</reference>
<evidence type="ECO:0000313" key="5">
    <source>
        <dbReference type="EMBL" id="GBG25578.1"/>
    </source>
</evidence>
<feature type="compositionally biased region" description="Basic residues" evidence="4">
    <location>
        <begin position="502"/>
        <end position="511"/>
    </location>
</feature>
<evidence type="ECO:0000256" key="3">
    <source>
        <dbReference type="SAM" id="Coils"/>
    </source>
</evidence>
<sequence length="524" mass="57060">MYRLFMHASNTWEHCPLCQSFICEKDLRRISSIEIIPKVAVGDQIDLILLTRPRAGIVPVALESKGGDFAQRRLPSVHTRRATFSRFAIETKENVTRVGERDLNDLRYLMNEAQAFNDSFGSELIKRAYANVSGTMQRWAAPKAQESSHDLRSTVPIPRAGANAATGSSSASTTGGRRGGGGGGGSSAVGKLDQPEEDVQFYQIADARYVFLDSFVVKCLAHQFGADKTQFPPRLEKVRVVNVENIVLTPEVVKRNSYLVHVPIHANLYLVEIDLQEILSAETLEVFREEIASRARRRAAKLKAERRHEKQLSEKLKRMSLRGPLESNLGYSIDYRQYMEQRKRQEEQIQRELAHAFEASLTGDMVSEEEINAMLDSASAQQSNGIWGSAPQHIGSFASIVNSQSHFPELSSSPPTTNLSTSPQSSYSLSSSPGAGNGLSSTASKTGWATLSAPKPPTTSQHARTLVPGGLAPGTGATSAESGPSQAPQGAQGATSQEARSKGKNKSKNNKKAVLLSTAGRRGR</sequence>
<dbReference type="GO" id="GO:0005737">
    <property type="term" value="C:cytoplasm"/>
    <property type="evidence" value="ECO:0007669"/>
    <property type="project" value="UniProtKB-SubCell"/>
</dbReference>
<feature type="compositionally biased region" description="Polar residues" evidence="4">
    <location>
        <begin position="476"/>
        <end position="498"/>
    </location>
</feature>
<feature type="compositionally biased region" description="Gly residues" evidence="4">
    <location>
        <begin position="176"/>
        <end position="187"/>
    </location>
</feature>
<organism evidence="5 6">
    <name type="scientific">Hondaea fermentalgiana</name>
    <dbReference type="NCBI Taxonomy" id="2315210"/>
    <lineage>
        <taxon>Eukaryota</taxon>
        <taxon>Sar</taxon>
        <taxon>Stramenopiles</taxon>
        <taxon>Bigyra</taxon>
        <taxon>Labyrinthulomycetes</taxon>
        <taxon>Thraustochytrida</taxon>
        <taxon>Thraustochytriidae</taxon>
        <taxon>Hondaea</taxon>
    </lineage>
</organism>
<evidence type="ECO:0000256" key="2">
    <source>
        <dbReference type="ARBA" id="ARBA00022490"/>
    </source>
</evidence>
<feature type="compositionally biased region" description="Low complexity" evidence="4">
    <location>
        <begin position="411"/>
        <end position="432"/>
    </location>
</feature>
<dbReference type="PANTHER" id="PTHR12983">
    <property type="entry name" value="RING FINGER 10 FAMILY MEMBER"/>
    <property type="match status" value="1"/>
</dbReference>
<keyword evidence="2" id="KW-0963">Cytoplasm</keyword>
<feature type="region of interest" description="Disordered" evidence="4">
    <location>
        <begin position="406"/>
        <end position="524"/>
    </location>
</feature>
<dbReference type="GO" id="GO:0045944">
    <property type="term" value="P:positive regulation of transcription by RNA polymerase II"/>
    <property type="evidence" value="ECO:0007669"/>
    <property type="project" value="TreeGrafter"/>
</dbReference>
<name>A0A2R5G706_9STRA</name>
<dbReference type="InParanoid" id="A0A2R5G706"/>
<dbReference type="PANTHER" id="PTHR12983:SF9">
    <property type="entry name" value="E3 UBIQUITIN-PROTEIN LIGASE RNF10"/>
    <property type="match status" value="1"/>
</dbReference>